<name>A0A1B4FW94_9BURK</name>
<dbReference type="Pfam" id="PF00005">
    <property type="entry name" value="ABC_tran"/>
    <property type="match status" value="1"/>
</dbReference>
<accession>A0A1B4FW94</accession>
<dbReference type="PANTHER" id="PTHR43335">
    <property type="entry name" value="ABC TRANSPORTER, ATP-BINDING PROTEIN"/>
    <property type="match status" value="1"/>
</dbReference>
<dbReference type="SUPFAM" id="SSF52540">
    <property type="entry name" value="P-loop containing nucleoside triphosphate hydrolases"/>
    <property type="match status" value="1"/>
</dbReference>
<proteinExistence type="inferred from homology"/>
<dbReference type="GO" id="GO:0005524">
    <property type="term" value="F:ATP binding"/>
    <property type="evidence" value="ECO:0007669"/>
    <property type="project" value="UniProtKB-KW"/>
</dbReference>
<evidence type="ECO:0000256" key="1">
    <source>
        <dbReference type="ARBA" id="ARBA00005417"/>
    </source>
</evidence>
<keyword evidence="4" id="KW-0472">Membrane</keyword>
<gene>
    <name evidence="8" type="ORF">WS71_11930</name>
</gene>
<dbReference type="GO" id="GO:0016887">
    <property type="term" value="F:ATP hydrolysis activity"/>
    <property type="evidence" value="ECO:0007669"/>
    <property type="project" value="InterPro"/>
</dbReference>
<evidence type="ECO:0000313" key="8">
    <source>
        <dbReference type="EMBL" id="AOJ07926.1"/>
    </source>
</evidence>
<dbReference type="EMBL" id="CP013388">
    <property type="protein sequence ID" value="AOJ07926.1"/>
    <property type="molecule type" value="Genomic_DNA"/>
</dbReference>
<dbReference type="AlphaFoldDB" id="A0A1B4FW94"/>
<dbReference type="Proteomes" id="UP000067711">
    <property type="component" value="Chromosome 2"/>
</dbReference>
<reference evidence="8 9" key="1">
    <citation type="submission" date="2015-12" db="EMBL/GenBank/DDBJ databases">
        <title>Diversity of Burkholderia near neighbor genomes.</title>
        <authorList>
            <person name="Sahl J."/>
            <person name="Wagner D."/>
            <person name="Keim P."/>
        </authorList>
    </citation>
    <scope>NUCLEOTIDE SEQUENCE [LARGE SCALE GENOMIC DNA]</scope>
    <source>
        <strain evidence="8 9">BDU8</strain>
    </source>
</reference>
<evidence type="ECO:0000256" key="2">
    <source>
        <dbReference type="ARBA" id="ARBA00022448"/>
    </source>
</evidence>
<keyword evidence="3" id="KW-1003">Cell membrane</keyword>
<comment type="similarity">
    <text evidence="1">Belongs to the ABC transporter superfamily.</text>
</comment>
<keyword evidence="2" id="KW-0813">Transport</keyword>
<dbReference type="InterPro" id="IPR003593">
    <property type="entry name" value="AAA+_ATPase"/>
</dbReference>
<evidence type="ECO:0000313" key="9">
    <source>
        <dbReference type="Proteomes" id="UP000067711"/>
    </source>
</evidence>
<dbReference type="SMART" id="SM00382">
    <property type="entry name" value="AAA"/>
    <property type="match status" value="1"/>
</dbReference>
<keyword evidence="4" id="KW-0997">Cell inner membrane</keyword>
<evidence type="ECO:0000256" key="6">
    <source>
        <dbReference type="ARBA" id="ARBA00022840"/>
    </source>
</evidence>
<evidence type="ECO:0000256" key="5">
    <source>
        <dbReference type="ARBA" id="ARBA00022741"/>
    </source>
</evidence>
<sequence>MGPNGVGKSTLLAILAGALDPDRGNAFICGHPLNDDDLRGRACVGYMPDVRHIYPFMTGSDMLNLVRGAKDLPRTAGDDVVDGFLLNPHLRAAFGDMSEGTRRKFCIAAALIGDSPVLFLDEPTNGLDARSLEFLRAQLTQRSAAGCVLVATHDTDIVDAPGVHVVPLQAARHDSVSQPAATEAVDQSMR</sequence>
<evidence type="ECO:0000256" key="4">
    <source>
        <dbReference type="ARBA" id="ARBA00022519"/>
    </source>
</evidence>
<keyword evidence="5" id="KW-0547">Nucleotide-binding</keyword>
<organism evidence="8 9">
    <name type="scientific">Burkholderia mayonis</name>
    <dbReference type="NCBI Taxonomy" id="1385591"/>
    <lineage>
        <taxon>Bacteria</taxon>
        <taxon>Pseudomonadati</taxon>
        <taxon>Pseudomonadota</taxon>
        <taxon>Betaproteobacteria</taxon>
        <taxon>Burkholderiales</taxon>
        <taxon>Burkholderiaceae</taxon>
        <taxon>Burkholderia</taxon>
        <taxon>pseudomallei group</taxon>
    </lineage>
</organism>
<keyword evidence="6" id="KW-0067">ATP-binding</keyword>
<dbReference type="Gene3D" id="3.40.50.300">
    <property type="entry name" value="P-loop containing nucleotide triphosphate hydrolases"/>
    <property type="match status" value="1"/>
</dbReference>
<protein>
    <recommendedName>
        <fullName evidence="7">AAA+ ATPase domain-containing protein</fullName>
    </recommendedName>
</protein>
<feature type="domain" description="AAA+ ATPase" evidence="7">
    <location>
        <begin position="1"/>
        <end position="172"/>
    </location>
</feature>
<evidence type="ECO:0000256" key="3">
    <source>
        <dbReference type="ARBA" id="ARBA00022475"/>
    </source>
</evidence>
<dbReference type="InterPro" id="IPR027417">
    <property type="entry name" value="P-loop_NTPase"/>
</dbReference>
<dbReference type="InterPro" id="IPR003439">
    <property type="entry name" value="ABC_transporter-like_ATP-bd"/>
</dbReference>
<evidence type="ECO:0000259" key="7">
    <source>
        <dbReference type="SMART" id="SM00382"/>
    </source>
</evidence>